<dbReference type="EC" id="6.1.1.9" evidence="2"/>
<dbReference type="PRINTS" id="PR00986">
    <property type="entry name" value="TRNASYNTHVAL"/>
</dbReference>
<evidence type="ECO:0000256" key="5">
    <source>
        <dbReference type="ARBA" id="ARBA00022840"/>
    </source>
</evidence>
<gene>
    <name evidence="12" type="primary">VAS1</name>
    <name evidence="12" type="ORF">QCA50_017036</name>
</gene>
<organism evidence="12 13">
    <name type="scientific">Cerrena zonata</name>
    <dbReference type="NCBI Taxonomy" id="2478898"/>
    <lineage>
        <taxon>Eukaryota</taxon>
        <taxon>Fungi</taxon>
        <taxon>Dikarya</taxon>
        <taxon>Basidiomycota</taxon>
        <taxon>Agaricomycotina</taxon>
        <taxon>Agaricomycetes</taxon>
        <taxon>Polyporales</taxon>
        <taxon>Cerrenaceae</taxon>
        <taxon>Cerrena</taxon>
    </lineage>
</organism>
<dbReference type="PROSITE" id="PS00178">
    <property type="entry name" value="AA_TRNA_LIGASE_I"/>
    <property type="match status" value="1"/>
</dbReference>
<comment type="caution">
    <text evidence="12">The sequence shown here is derived from an EMBL/GenBank/DDBJ whole genome shotgun (WGS) entry which is preliminary data.</text>
</comment>
<evidence type="ECO:0000256" key="3">
    <source>
        <dbReference type="ARBA" id="ARBA00022598"/>
    </source>
</evidence>
<dbReference type="AlphaFoldDB" id="A0AAW0FKK2"/>
<dbReference type="GO" id="GO:0002161">
    <property type="term" value="F:aminoacyl-tRNA deacylase activity"/>
    <property type="evidence" value="ECO:0007669"/>
    <property type="project" value="InterPro"/>
</dbReference>
<dbReference type="GO" id="GO:0005524">
    <property type="term" value="F:ATP binding"/>
    <property type="evidence" value="ECO:0007669"/>
    <property type="project" value="UniProtKB-KW"/>
</dbReference>
<feature type="domain" description="Aminoacyl-tRNA synthetase class Ia" evidence="11">
    <location>
        <begin position="118"/>
        <end position="302"/>
    </location>
</feature>
<evidence type="ECO:0000256" key="7">
    <source>
        <dbReference type="ARBA" id="ARBA00023146"/>
    </source>
</evidence>
<dbReference type="InterPro" id="IPR001412">
    <property type="entry name" value="aa-tRNA-synth_I_CS"/>
</dbReference>
<dbReference type="Gene3D" id="3.40.50.620">
    <property type="entry name" value="HUPs"/>
    <property type="match status" value="1"/>
</dbReference>
<dbReference type="FunFam" id="3.40.50.620:FF:000020">
    <property type="entry name" value="Valine--tRNA ligase, mitochondrial"/>
    <property type="match status" value="1"/>
</dbReference>
<evidence type="ECO:0000256" key="1">
    <source>
        <dbReference type="ARBA" id="ARBA00005594"/>
    </source>
</evidence>
<sequence>MSEKSAPSEPAPNQAQAPAPAPAPAPAGEAPVKEKSAKELEKERKKAEKLAKFNAKKAKQQADSKKPSEPKKPKKEKKPAEPIPEFKDETKQGDKKILVSLEDAAFKAYNPGNVESSWYNWWDKSGFFEPELTKDGEIKPQGSFTIPAPPPNVTGTLHIGHALTVSLQDTLIRYNRMKGKTTLFLPGFDHAGIATQSVVEKQVWSKEGKTRHDYGREKFVEKVWEWKEEYHAKIKNQFKKLGASYDWSREAFTLNPDLSEAVTEAFVRLHEDGTIYRASRLVNWSTKLNTAISNLEVDNKTIAGRTLLAVPNYESKIEFGVLTSFSYEVEGLDEKLTVATTRPETLFGDTGVAVHPNDPRYKHLHGKFVKHPFLDRKIPIICDDEAVDMEFGTGAG</sequence>
<feature type="region of interest" description="Disordered" evidence="10">
    <location>
        <begin position="1"/>
        <end position="91"/>
    </location>
</feature>
<feature type="compositionally biased region" description="Basic and acidic residues" evidence="10">
    <location>
        <begin position="31"/>
        <end position="51"/>
    </location>
</feature>
<dbReference type="FunFam" id="3.90.740.10:FF:000008">
    <property type="entry name" value="Valine--tRNA ligase, mitochondrial"/>
    <property type="match status" value="1"/>
</dbReference>
<evidence type="ECO:0000256" key="10">
    <source>
        <dbReference type="SAM" id="MobiDB-lite"/>
    </source>
</evidence>
<dbReference type="InterPro" id="IPR014729">
    <property type="entry name" value="Rossmann-like_a/b/a_fold"/>
</dbReference>
<keyword evidence="4" id="KW-0547">Nucleotide-binding</keyword>
<feature type="compositionally biased region" description="Low complexity" evidence="10">
    <location>
        <begin position="1"/>
        <end position="18"/>
    </location>
</feature>
<dbReference type="InterPro" id="IPR009008">
    <property type="entry name" value="Val/Leu/Ile-tRNA-synth_edit"/>
</dbReference>
<dbReference type="InterPro" id="IPR002303">
    <property type="entry name" value="Valyl-tRNA_ligase"/>
</dbReference>
<keyword evidence="3 12" id="KW-0436">Ligase</keyword>
<name>A0AAW0FKK2_9APHY</name>
<keyword evidence="13" id="KW-1185">Reference proteome</keyword>
<dbReference type="GO" id="GO:0005829">
    <property type="term" value="C:cytosol"/>
    <property type="evidence" value="ECO:0007669"/>
    <property type="project" value="TreeGrafter"/>
</dbReference>
<comment type="catalytic activity">
    <reaction evidence="9">
        <text>tRNA(Val) + L-valine + ATP = L-valyl-tRNA(Val) + AMP + diphosphate</text>
        <dbReference type="Rhea" id="RHEA:10704"/>
        <dbReference type="Rhea" id="RHEA-COMP:9672"/>
        <dbReference type="Rhea" id="RHEA-COMP:9708"/>
        <dbReference type="ChEBI" id="CHEBI:30616"/>
        <dbReference type="ChEBI" id="CHEBI:33019"/>
        <dbReference type="ChEBI" id="CHEBI:57762"/>
        <dbReference type="ChEBI" id="CHEBI:78442"/>
        <dbReference type="ChEBI" id="CHEBI:78537"/>
        <dbReference type="ChEBI" id="CHEBI:456215"/>
        <dbReference type="EC" id="6.1.1.9"/>
    </reaction>
</comment>
<feature type="compositionally biased region" description="Basic and acidic residues" evidence="10">
    <location>
        <begin position="60"/>
        <end position="71"/>
    </location>
</feature>
<evidence type="ECO:0000259" key="11">
    <source>
        <dbReference type="Pfam" id="PF00133"/>
    </source>
</evidence>
<evidence type="ECO:0000256" key="4">
    <source>
        <dbReference type="ARBA" id="ARBA00022741"/>
    </source>
</evidence>
<dbReference type="EMBL" id="JASBNA010000054">
    <property type="protein sequence ID" value="KAK7679877.1"/>
    <property type="molecule type" value="Genomic_DNA"/>
</dbReference>
<evidence type="ECO:0000313" key="12">
    <source>
        <dbReference type="EMBL" id="KAK7679877.1"/>
    </source>
</evidence>
<dbReference type="SUPFAM" id="SSF50677">
    <property type="entry name" value="ValRS/IleRS/LeuRS editing domain"/>
    <property type="match status" value="1"/>
</dbReference>
<evidence type="ECO:0000313" key="13">
    <source>
        <dbReference type="Proteomes" id="UP001385951"/>
    </source>
</evidence>
<dbReference type="InterPro" id="IPR002300">
    <property type="entry name" value="aa-tRNA-synth_Ia"/>
</dbReference>
<proteinExistence type="inferred from homology"/>
<dbReference type="PANTHER" id="PTHR11946">
    <property type="entry name" value="VALYL-TRNA SYNTHETASES"/>
    <property type="match status" value="1"/>
</dbReference>
<keyword evidence="5" id="KW-0067">ATP-binding</keyword>
<evidence type="ECO:0000256" key="6">
    <source>
        <dbReference type="ARBA" id="ARBA00022917"/>
    </source>
</evidence>
<evidence type="ECO:0000256" key="8">
    <source>
        <dbReference type="ARBA" id="ARBA00029936"/>
    </source>
</evidence>
<evidence type="ECO:0000256" key="2">
    <source>
        <dbReference type="ARBA" id="ARBA00013169"/>
    </source>
</evidence>
<keyword evidence="7" id="KW-0030">Aminoacyl-tRNA synthetase</keyword>
<dbReference type="SUPFAM" id="SSF52374">
    <property type="entry name" value="Nucleotidylyl transferase"/>
    <property type="match status" value="1"/>
</dbReference>
<dbReference type="GO" id="GO:0004832">
    <property type="term" value="F:valine-tRNA ligase activity"/>
    <property type="evidence" value="ECO:0007669"/>
    <property type="project" value="UniProtKB-EC"/>
</dbReference>
<dbReference type="GO" id="GO:0006438">
    <property type="term" value="P:valyl-tRNA aminoacylation"/>
    <property type="evidence" value="ECO:0007669"/>
    <property type="project" value="InterPro"/>
</dbReference>
<keyword evidence="6" id="KW-0648">Protein biosynthesis</keyword>
<reference evidence="12 13" key="1">
    <citation type="submission" date="2022-09" db="EMBL/GenBank/DDBJ databases">
        <authorList>
            <person name="Palmer J.M."/>
        </authorList>
    </citation>
    <scope>NUCLEOTIDE SEQUENCE [LARGE SCALE GENOMIC DNA]</scope>
    <source>
        <strain evidence="12 13">DSM 7382</strain>
    </source>
</reference>
<dbReference type="Gene3D" id="3.90.740.10">
    <property type="entry name" value="Valyl/Leucyl/Isoleucyl-tRNA synthetase, editing domain"/>
    <property type="match status" value="1"/>
</dbReference>
<feature type="compositionally biased region" description="Basic and acidic residues" evidence="10">
    <location>
        <begin position="78"/>
        <end position="91"/>
    </location>
</feature>
<evidence type="ECO:0000256" key="9">
    <source>
        <dbReference type="ARBA" id="ARBA00047552"/>
    </source>
</evidence>
<dbReference type="PANTHER" id="PTHR11946:SF109">
    <property type="entry name" value="VALINE--TRNA LIGASE"/>
    <property type="match status" value="1"/>
</dbReference>
<protein>
    <recommendedName>
        <fullName evidence="2">valine--tRNA ligase</fullName>
        <ecNumber evidence="2">6.1.1.9</ecNumber>
    </recommendedName>
    <alternativeName>
        <fullName evidence="8">Valyl-tRNA synthetase</fullName>
    </alternativeName>
</protein>
<accession>A0AAW0FKK2</accession>
<comment type="similarity">
    <text evidence="1">Belongs to the class-I aminoacyl-tRNA synthetase family.</text>
</comment>
<dbReference type="Pfam" id="PF00133">
    <property type="entry name" value="tRNA-synt_1"/>
    <property type="match status" value="1"/>
</dbReference>
<dbReference type="Proteomes" id="UP001385951">
    <property type="component" value="Unassembled WGS sequence"/>
</dbReference>